<dbReference type="CDD" id="cd01647">
    <property type="entry name" value="RT_LTR"/>
    <property type="match status" value="1"/>
</dbReference>
<dbReference type="InterPro" id="IPR050951">
    <property type="entry name" value="Retrovirus_Pol_polyprotein"/>
</dbReference>
<evidence type="ECO:0000313" key="2">
    <source>
        <dbReference type="EMBL" id="ETO07087.1"/>
    </source>
</evidence>
<dbReference type="AlphaFoldDB" id="X6M0Z6"/>
<sequence>MKLELKPITKHIKHKSYTLNKLYQEEVKRQVTKLEQKGIIRKSSYQFAAPVLLVKKKGYSLRMCVDYRKLNQATIRDEWPLPNINDLLKNCRRNEYFQISTYVIHIGDIYDVDMYIDDILVATETEEKHLEVLSNVFCTFNKYNIRIAMDKCEFFQHELIFLGQVLYSQGVSDNPKYINKVEYTEAKDKKAIKTSVRTDILTNELNKLRRKQAKWNWTDTHEHAFKQLKDAIENTQLLRYPKQNEDITYFLGNSSHIPITKNLSSLFKLSGKQVNSRLSRWAILLSEFSFEARYFLVRDNTIADFLSRHPTSLATNKLLVVTRLNSVNNNSKNVDDNISQIQNAFVHNFIDAQNNDNLIASIKRYFKNQNKRIRTYATIYCKKKDYSKMNTYKHLQFYS</sequence>
<dbReference type="EMBL" id="ASPP01026520">
    <property type="protein sequence ID" value="ETO07087.1"/>
    <property type="molecule type" value="Genomic_DNA"/>
</dbReference>
<dbReference type="Proteomes" id="UP000023152">
    <property type="component" value="Unassembled WGS sequence"/>
</dbReference>
<evidence type="ECO:0000313" key="3">
    <source>
        <dbReference type="Proteomes" id="UP000023152"/>
    </source>
</evidence>
<dbReference type="Gene3D" id="3.30.70.270">
    <property type="match status" value="3"/>
</dbReference>
<name>X6M0Z6_RETFI</name>
<accession>X6M0Z6</accession>
<reference evidence="2 3" key="1">
    <citation type="journal article" date="2013" name="Curr. Biol.">
        <title>The Genome of the Foraminiferan Reticulomyxa filosa.</title>
        <authorList>
            <person name="Glockner G."/>
            <person name="Hulsmann N."/>
            <person name="Schleicher M."/>
            <person name="Noegel A.A."/>
            <person name="Eichinger L."/>
            <person name="Gallinger C."/>
            <person name="Pawlowski J."/>
            <person name="Sierra R."/>
            <person name="Euteneuer U."/>
            <person name="Pillet L."/>
            <person name="Moustafa A."/>
            <person name="Platzer M."/>
            <person name="Groth M."/>
            <person name="Szafranski K."/>
            <person name="Schliwa M."/>
        </authorList>
    </citation>
    <scope>NUCLEOTIDE SEQUENCE [LARGE SCALE GENOMIC DNA]</scope>
</reference>
<gene>
    <name evidence="2" type="ORF">RFI_30304</name>
</gene>
<dbReference type="OrthoDB" id="2431547at2759"/>
<dbReference type="InterPro" id="IPR043502">
    <property type="entry name" value="DNA/RNA_pol_sf"/>
</dbReference>
<dbReference type="Pfam" id="PF00078">
    <property type="entry name" value="RVT_1"/>
    <property type="match status" value="1"/>
</dbReference>
<dbReference type="InterPro" id="IPR000477">
    <property type="entry name" value="RT_dom"/>
</dbReference>
<evidence type="ECO:0000259" key="1">
    <source>
        <dbReference type="Pfam" id="PF00078"/>
    </source>
</evidence>
<proteinExistence type="predicted"/>
<comment type="caution">
    <text evidence="2">The sequence shown here is derived from an EMBL/GenBank/DDBJ whole genome shotgun (WGS) entry which is preliminary data.</text>
</comment>
<protein>
    <recommendedName>
        <fullName evidence="1">Reverse transcriptase domain-containing protein</fullName>
    </recommendedName>
</protein>
<dbReference type="OMA" id="NCRRNEY"/>
<dbReference type="PANTHER" id="PTHR37984:SF5">
    <property type="entry name" value="PROTEIN NYNRIN-LIKE"/>
    <property type="match status" value="1"/>
</dbReference>
<dbReference type="PANTHER" id="PTHR37984">
    <property type="entry name" value="PROTEIN CBG26694"/>
    <property type="match status" value="1"/>
</dbReference>
<dbReference type="Gene3D" id="3.10.10.10">
    <property type="entry name" value="HIV Type 1 Reverse Transcriptase, subunit A, domain 1"/>
    <property type="match status" value="1"/>
</dbReference>
<organism evidence="2 3">
    <name type="scientific">Reticulomyxa filosa</name>
    <dbReference type="NCBI Taxonomy" id="46433"/>
    <lineage>
        <taxon>Eukaryota</taxon>
        <taxon>Sar</taxon>
        <taxon>Rhizaria</taxon>
        <taxon>Retaria</taxon>
        <taxon>Foraminifera</taxon>
        <taxon>Monothalamids</taxon>
        <taxon>Reticulomyxidae</taxon>
        <taxon>Reticulomyxa</taxon>
    </lineage>
</organism>
<keyword evidence="3" id="KW-1185">Reference proteome</keyword>
<dbReference type="InterPro" id="IPR043128">
    <property type="entry name" value="Rev_trsase/Diguanyl_cyclase"/>
</dbReference>
<dbReference type="SUPFAM" id="SSF56672">
    <property type="entry name" value="DNA/RNA polymerases"/>
    <property type="match status" value="1"/>
</dbReference>
<feature type="domain" description="Reverse transcriptase" evidence="1">
    <location>
        <begin position="114"/>
        <end position="165"/>
    </location>
</feature>